<evidence type="ECO:0008006" key="3">
    <source>
        <dbReference type="Google" id="ProtNLM"/>
    </source>
</evidence>
<dbReference type="SUPFAM" id="SSF52151">
    <property type="entry name" value="FabD/lysophospholipase-like"/>
    <property type="match status" value="1"/>
</dbReference>
<dbReference type="InterPro" id="IPR016035">
    <property type="entry name" value="Acyl_Trfase/lysoPLipase"/>
</dbReference>
<dbReference type="KEGG" id="snep:Enr13x_78430"/>
<evidence type="ECO:0000313" key="2">
    <source>
        <dbReference type="Proteomes" id="UP000319004"/>
    </source>
</evidence>
<dbReference type="Proteomes" id="UP000319004">
    <property type="component" value="Chromosome"/>
</dbReference>
<organism evidence="1 2">
    <name type="scientific">Stieleria neptunia</name>
    <dbReference type="NCBI Taxonomy" id="2527979"/>
    <lineage>
        <taxon>Bacteria</taxon>
        <taxon>Pseudomonadati</taxon>
        <taxon>Planctomycetota</taxon>
        <taxon>Planctomycetia</taxon>
        <taxon>Pirellulales</taxon>
        <taxon>Pirellulaceae</taxon>
        <taxon>Stieleria</taxon>
    </lineage>
</organism>
<dbReference type="Gene3D" id="3.40.1090.10">
    <property type="entry name" value="Cytosolic phospholipase A2 catalytic domain"/>
    <property type="match status" value="1"/>
</dbReference>
<accession>A0A518I4A4</accession>
<gene>
    <name evidence="1" type="ORF">Enr13x_78430</name>
</gene>
<dbReference type="RefSeq" id="WP_231744012.1">
    <property type="nucleotide sequence ID" value="NZ_CP037423.1"/>
</dbReference>
<sequence>MLRRYLNHLRMEQLVIPMTTIAVDLVEGSMLERKSGDATHNILESINLPPLALPIVKQGQAVVDGGLLNNVPANALFDQGCNFVIASTVTASLEKDFMSIRDKRSLAVGGLFPSLKVLMRQYMIQGHSMNDVGVQPADLVIAPDVTSFDLSEFTRADEMSVIGESAIKESIHRLKAMLAKLDPQLFQ</sequence>
<dbReference type="EMBL" id="CP037423">
    <property type="protein sequence ID" value="QDV47931.1"/>
    <property type="molecule type" value="Genomic_DNA"/>
</dbReference>
<evidence type="ECO:0000313" key="1">
    <source>
        <dbReference type="EMBL" id="QDV47931.1"/>
    </source>
</evidence>
<reference evidence="1 2" key="1">
    <citation type="submission" date="2019-03" db="EMBL/GenBank/DDBJ databases">
        <title>Deep-cultivation of Planctomycetes and their phenomic and genomic characterization uncovers novel biology.</title>
        <authorList>
            <person name="Wiegand S."/>
            <person name="Jogler M."/>
            <person name="Boedeker C."/>
            <person name="Pinto D."/>
            <person name="Vollmers J."/>
            <person name="Rivas-Marin E."/>
            <person name="Kohn T."/>
            <person name="Peeters S.H."/>
            <person name="Heuer A."/>
            <person name="Rast P."/>
            <person name="Oberbeckmann S."/>
            <person name="Bunk B."/>
            <person name="Jeske O."/>
            <person name="Meyerdierks A."/>
            <person name="Storesund J.E."/>
            <person name="Kallscheuer N."/>
            <person name="Luecker S."/>
            <person name="Lage O.M."/>
            <person name="Pohl T."/>
            <person name="Merkel B.J."/>
            <person name="Hornburger P."/>
            <person name="Mueller R.-W."/>
            <person name="Bruemmer F."/>
            <person name="Labrenz M."/>
            <person name="Spormann A.M."/>
            <person name="Op den Camp H."/>
            <person name="Overmann J."/>
            <person name="Amann R."/>
            <person name="Jetten M.S.M."/>
            <person name="Mascher T."/>
            <person name="Medema M.H."/>
            <person name="Devos D.P."/>
            <person name="Kaster A.-K."/>
            <person name="Ovreas L."/>
            <person name="Rohde M."/>
            <person name="Galperin M.Y."/>
            <person name="Jogler C."/>
        </authorList>
    </citation>
    <scope>NUCLEOTIDE SEQUENCE [LARGE SCALE GENOMIC DNA]</scope>
    <source>
        <strain evidence="1 2">Enr13</strain>
    </source>
</reference>
<name>A0A518I4A4_9BACT</name>
<dbReference type="AlphaFoldDB" id="A0A518I4A4"/>
<protein>
    <recommendedName>
        <fullName evidence="3">NTE family protein RssA</fullName>
    </recommendedName>
</protein>
<keyword evidence="2" id="KW-1185">Reference proteome</keyword>
<proteinExistence type="predicted"/>